<gene>
    <name evidence="2" type="ORF">Rhopal_007513-T1</name>
</gene>
<dbReference type="Proteomes" id="UP001342314">
    <property type="component" value="Unassembled WGS sequence"/>
</dbReference>
<organism evidence="2 3">
    <name type="scientific">Rhodotorula paludigena</name>
    <dbReference type="NCBI Taxonomy" id="86838"/>
    <lineage>
        <taxon>Eukaryota</taxon>
        <taxon>Fungi</taxon>
        <taxon>Dikarya</taxon>
        <taxon>Basidiomycota</taxon>
        <taxon>Pucciniomycotina</taxon>
        <taxon>Microbotryomycetes</taxon>
        <taxon>Sporidiobolales</taxon>
        <taxon>Sporidiobolaceae</taxon>
        <taxon>Rhodotorula</taxon>
    </lineage>
</organism>
<dbReference type="SUPFAM" id="SSF118310">
    <property type="entry name" value="AN1-like Zinc finger"/>
    <property type="match status" value="1"/>
</dbReference>
<feature type="compositionally biased region" description="Polar residues" evidence="1">
    <location>
        <begin position="565"/>
        <end position="589"/>
    </location>
</feature>
<reference evidence="2 3" key="1">
    <citation type="submission" date="2021-12" db="EMBL/GenBank/DDBJ databases">
        <title>High titer production of polyol ester of fatty acids by Rhodotorula paludigena BS15 towards product separation-free biomass refinery.</title>
        <authorList>
            <person name="Mano J."/>
            <person name="Ono H."/>
            <person name="Tanaka T."/>
            <person name="Naito K."/>
            <person name="Sushida H."/>
            <person name="Ike M."/>
            <person name="Tokuyasu K."/>
            <person name="Kitaoka M."/>
        </authorList>
    </citation>
    <scope>NUCLEOTIDE SEQUENCE [LARGE SCALE GENOMIC DNA]</scope>
    <source>
        <strain evidence="2 3">BS15</strain>
    </source>
</reference>
<protein>
    <recommendedName>
        <fullName evidence="4">Proteophosphoglycan ppg4</fullName>
    </recommendedName>
</protein>
<feature type="compositionally biased region" description="Basic residues" evidence="1">
    <location>
        <begin position="955"/>
        <end position="965"/>
    </location>
</feature>
<keyword evidence="3" id="KW-1185">Reference proteome</keyword>
<feature type="compositionally biased region" description="Low complexity" evidence="1">
    <location>
        <begin position="540"/>
        <end position="558"/>
    </location>
</feature>
<evidence type="ECO:0008006" key="4">
    <source>
        <dbReference type="Google" id="ProtNLM"/>
    </source>
</evidence>
<feature type="region of interest" description="Disordered" evidence="1">
    <location>
        <begin position="522"/>
        <end position="649"/>
    </location>
</feature>
<dbReference type="InterPro" id="IPR035896">
    <property type="entry name" value="AN1-like_Znf"/>
</dbReference>
<proteinExistence type="predicted"/>
<evidence type="ECO:0000256" key="1">
    <source>
        <dbReference type="SAM" id="MobiDB-lite"/>
    </source>
</evidence>
<feature type="compositionally biased region" description="Acidic residues" evidence="1">
    <location>
        <begin position="46"/>
        <end position="58"/>
    </location>
</feature>
<feature type="region of interest" description="Disordered" evidence="1">
    <location>
        <begin position="863"/>
        <end position="977"/>
    </location>
</feature>
<evidence type="ECO:0000313" key="2">
    <source>
        <dbReference type="EMBL" id="GJN94433.1"/>
    </source>
</evidence>
<feature type="region of interest" description="Disordered" evidence="1">
    <location>
        <begin position="1"/>
        <end position="58"/>
    </location>
</feature>
<feature type="region of interest" description="Disordered" evidence="1">
    <location>
        <begin position="437"/>
        <end position="477"/>
    </location>
</feature>
<feature type="region of interest" description="Disordered" evidence="1">
    <location>
        <begin position="234"/>
        <end position="258"/>
    </location>
</feature>
<feature type="region of interest" description="Disordered" evidence="1">
    <location>
        <begin position="285"/>
        <end position="318"/>
    </location>
</feature>
<evidence type="ECO:0000313" key="3">
    <source>
        <dbReference type="Proteomes" id="UP001342314"/>
    </source>
</evidence>
<sequence length="1048" mass="110902">MLAAPSSTASSPAARAGPSSPSPLPAGIVAAAAASPPDALAPCALDDNDNDDEDDDDVEGLLYLAQRHSRTALTYGPALHDTQMDLIGHKQQDALDKLERAAGLGSSAACATLGALLSRGWRTDQPSSSDISLPPIAPAPPRPATRPALPARKSSSYLYHTAPKRTPDALRATDLFLRGLNLELAKPLRTAKPVTASGYVGASDDEEGAEGPLFNLERALDLLAGVTDSHRFGVLHSPAPASGKHAQLPSPTDSDDEINDSLWRRSAAAARSVLAHETIRPVLATASKPLEPSDSLSKSHSRTRRPSSVSRSYSHPSSSLAFGATAAGLDESLASPVRKLRTTLAIHALYVLAVQAWALQPPFSASSPPASDKSQLASRALQDEPRAIAEQYWSTIVALAAPFAPLGGIGIKEGDELVERTKRRLEALHHQDLGADEPWRLAKKRPRAQPQLSSSARSYAGESVVGSPPEHAGDMASSAVTIRPTLPHLASSGSAGLLGDPTPRASTTPAKFHFAGAELDEADEDAASAHSSPGAIPVNEAALPPEAASSPPFALSPPRDLLVDTTATSSSPLAGPAPSTSHLLASQQYPSPPETPPVDSENKPFYPDLTRPASIRSSRSRRSPPSPLPSASSATLMPLVAPGSSSSALPRITSTRSIVSNRSTTSVLSHFKHDPLQRYLTGRLKRVSSSASVCTAPPDFSERSRRVLGKGKGRMVEPEASGPLDMRASMPALPERALPGAADSRDGAEGQPKTWLSRFWASTQDRLPRSLSGVSLPQALHGVKLSDFPRSLGEVREVIGSRLERTSPTAEKQLREALKRHNSAAEEVVYYWGEGEFLDEEEVEGAVYVDQDGNRFVVSADGLEADKSPSTSARTLDSVDQPQTQADRLRNSLALDAPRSGVKSQRSFLLDDPTSLAPSRARSRSRRSREPSSSSLSSSTHETTADGHLAPPSPRSHRRRRRHSASSRSPNSTAASGQAVAIDPLLLELERRSRVGLKTTCGACGRRGLNFPTCRTCKGTYCGRDCRVSEAHGCSLLAKAARARQAVV</sequence>
<name>A0AAV5H122_9BASI</name>
<feature type="region of interest" description="Disordered" evidence="1">
    <location>
        <begin position="124"/>
        <end position="149"/>
    </location>
</feature>
<feature type="compositionally biased region" description="Pro residues" evidence="1">
    <location>
        <begin position="135"/>
        <end position="144"/>
    </location>
</feature>
<comment type="caution">
    <text evidence="2">The sequence shown here is derived from an EMBL/GenBank/DDBJ whole genome shotgun (WGS) entry which is preliminary data.</text>
</comment>
<dbReference type="AlphaFoldDB" id="A0AAV5H122"/>
<feature type="compositionally biased region" description="Low complexity" evidence="1">
    <location>
        <begin position="966"/>
        <end position="976"/>
    </location>
</feature>
<accession>A0AAV5H122</accession>
<feature type="compositionally biased region" description="Polar residues" evidence="1">
    <location>
        <begin position="868"/>
        <end position="886"/>
    </location>
</feature>
<dbReference type="EMBL" id="BQKY01000017">
    <property type="protein sequence ID" value="GJN94433.1"/>
    <property type="molecule type" value="Genomic_DNA"/>
</dbReference>
<feature type="compositionally biased region" description="Low complexity" evidence="1">
    <location>
        <begin position="1"/>
        <end position="45"/>
    </location>
</feature>
<feature type="compositionally biased region" description="Low complexity" evidence="1">
    <location>
        <begin position="306"/>
        <end position="318"/>
    </location>
</feature>